<reference evidence="2 3" key="1">
    <citation type="submission" date="2020-02" db="EMBL/GenBank/DDBJ databases">
        <authorList>
            <person name="Zheng R.K."/>
            <person name="Sun C.M."/>
        </authorList>
    </citation>
    <scope>NUCLEOTIDE SEQUENCE [LARGE SCALE GENOMIC DNA]</scope>
    <source>
        <strain evidence="3">zrk13</strain>
    </source>
</reference>
<organism evidence="2 3">
    <name type="scientific">Candidatus Xianfuyuplasma coldseepsis</name>
    <dbReference type="NCBI Taxonomy" id="2782163"/>
    <lineage>
        <taxon>Bacteria</taxon>
        <taxon>Bacillati</taxon>
        <taxon>Mycoplasmatota</taxon>
        <taxon>Mollicutes</taxon>
        <taxon>Candidatus Izemoplasmatales</taxon>
        <taxon>Candidatus Izemoplasmataceae</taxon>
        <taxon>Candidatus Xianfuyuplasma</taxon>
    </lineage>
</organism>
<dbReference type="KEGG" id="xcl:G4Z02_02590"/>
<dbReference type="RefSeq" id="WP_258878302.1">
    <property type="nucleotide sequence ID" value="NZ_CP048914.1"/>
</dbReference>
<keyword evidence="1" id="KW-1133">Transmembrane helix</keyword>
<evidence type="ECO:0000256" key="1">
    <source>
        <dbReference type="SAM" id="Phobius"/>
    </source>
</evidence>
<accession>A0A7L7KPP9</accession>
<gene>
    <name evidence="2" type="ORF">G4Z02_02590</name>
</gene>
<sequence>MTKNTRFYFFNKTLLQIVVLFFVLSFSKAMIIRYLSDYDTYLVPLFIIINFIQVIAVIIVILIVGYYLFVGYRYVTSVFYRESNIPLHEAFFHGYLDLAYVYDRLKRYGNENQYDTKTKSIIITFDTKIYHIIVRDIFGRLEADSRSDSWYIVSKRRKQYGNVRYLKRRSFLSPLSENQRYINALSKQSDMERLNYVCLTGIRQNTFNHPQINTVYELESILQHESMM</sequence>
<dbReference type="AlphaFoldDB" id="A0A7L7KPP9"/>
<feature type="transmembrane region" description="Helical" evidence="1">
    <location>
        <begin position="45"/>
        <end position="69"/>
    </location>
</feature>
<name>A0A7L7KPP9_9MOLU</name>
<evidence type="ECO:0000313" key="2">
    <source>
        <dbReference type="EMBL" id="QMS84683.1"/>
    </source>
</evidence>
<keyword evidence="3" id="KW-1185">Reference proteome</keyword>
<protein>
    <submittedName>
        <fullName evidence="2">Uncharacterized protein</fullName>
    </submittedName>
</protein>
<evidence type="ECO:0000313" key="3">
    <source>
        <dbReference type="Proteomes" id="UP000514720"/>
    </source>
</evidence>
<keyword evidence="1" id="KW-0812">Transmembrane</keyword>
<keyword evidence="1" id="KW-0472">Membrane</keyword>
<dbReference type="Proteomes" id="UP000514720">
    <property type="component" value="Chromosome"/>
</dbReference>
<proteinExistence type="predicted"/>
<dbReference type="EMBL" id="CP048914">
    <property type="protein sequence ID" value="QMS84683.1"/>
    <property type="molecule type" value="Genomic_DNA"/>
</dbReference>